<organism evidence="20 21">
    <name type="scientific">Candidatus Merdivivens pullicola</name>
    <dbReference type="NCBI Taxonomy" id="2840872"/>
    <lineage>
        <taxon>Bacteria</taxon>
        <taxon>Pseudomonadati</taxon>
        <taxon>Bacteroidota</taxon>
        <taxon>Bacteroidia</taxon>
        <taxon>Bacteroidales</taxon>
        <taxon>Muribaculaceae</taxon>
        <taxon>Muribaculaceae incertae sedis</taxon>
        <taxon>Candidatus Merdivivens</taxon>
    </lineage>
</organism>
<evidence type="ECO:0000313" key="21">
    <source>
        <dbReference type="Proteomes" id="UP000823604"/>
    </source>
</evidence>
<evidence type="ECO:0000256" key="9">
    <source>
        <dbReference type="ARBA" id="ARBA00022516"/>
    </source>
</evidence>
<comment type="catalytic activity">
    <reaction evidence="1 18">
        <text>a 1,2-diacyl-sn-glycero-3-phosphate + CTP + H(+) = a CDP-1,2-diacyl-sn-glycerol + diphosphate</text>
        <dbReference type="Rhea" id="RHEA:16229"/>
        <dbReference type="ChEBI" id="CHEBI:15378"/>
        <dbReference type="ChEBI" id="CHEBI:33019"/>
        <dbReference type="ChEBI" id="CHEBI:37563"/>
        <dbReference type="ChEBI" id="CHEBI:58332"/>
        <dbReference type="ChEBI" id="CHEBI:58608"/>
        <dbReference type="EC" id="2.7.7.41"/>
    </reaction>
</comment>
<evidence type="ECO:0000256" key="8">
    <source>
        <dbReference type="ARBA" id="ARBA00022475"/>
    </source>
</evidence>
<comment type="pathway">
    <text evidence="4">Lipid metabolism.</text>
</comment>
<evidence type="ECO:0000256" key="6">
    <source>
        <dbReference type="ARBA" id="ARBA00012487"/>
    </source>
</evidence>
<keyword evidence="16" id="KW-0594">Phospholipid biosynthesis</keyword>
<comment type="similarity">
    <text evidence="5 18">Belongs to the CDS family.</text>
</comment>
<evidence type="ECO:0000256" key="1">
    <source>
        <dbReference type="ARBA" id="ARBA00001698"/>
    </source>
</evidence>
<comment type="subcellular location">
    <subcellularLocation>
        <location evidence="2">Cell membrane</location>
        <topology evidence="2">Multi-pass membrane protein</topology>
    </subcellularLocation>
</comment>
<dbReference type="EC" id="2.7.7.41" evidence="6 18"/>
<feature type="transmembrane region" description="Helical" evidence="19">
    <location>
        <begin position="260"/>
        <end position="277"/>
    </location>
</feature>
<evidence type="ECO:0000256" key="2">
    <source>
        <dbReference type="ARBA" id="ARBA00004651"/>
    </source>
</evidence>
<feature type="transmembrane region" description="Helical" evidence="19">
    <location>
        <begin position="57"/>
        <end position="75"/>
    </location>
</feature>
<keyword evidence="8" id="KW-1003">Cell membrane</keyword>
<evidence type="ECO:0000256" key="19">
    <source>
        <dbReference type="SAM" id="Phobius"/>
    </source>
</evidence>
<evidence type="ECO:0000256" key="4">
    <source>
        <dbReference type="ARBA" id="ARBA00005189"/>
    </source>
</evidence>
<dbReference type="GO" id="GO:0016024">
    <property type="term" value="P:CDP-diacylglycerol biosynthetic process"/>
    <property type="evidence" value="ECO:0007669"/>
    <property type="project" value="TreeGrafter"/>
</dbReference>
<comment type="pathway">
    <text evidence="3 18">Phospholipid metabolism; CDP-diacylglycerol biosynthesis; CDP-diacylglycerol from sn-glycerol 3-phosphate: step 3/3.</text>
</comment>
<evidence type="ECO:0000256" key="7">
    <source>
        <dbReference type="ARBA" id="ARBA00019373"/>
    </source>
</evidence>
<keyword evidence="11 18" id="KW-0812">Transmembrane</keyword>
<evidence type="ECO:0000256" key="3">
    <source>
        <dbReference type="ARBA" id="ARBA00005119"/>
    </source>
</evidence>
<keyword evidence="17" id="KW-1208">Phospholipid metabolism</keyword>
<gene>
    <name evidence="20" type="ORF">IAB81_02940</name>
</gene>
<dbReference type="GO" id="GO:0004605">
    <property type="term" value="F:phosphatidate cytidylyltransferase activity"/>
    <property type="evidence" value="ECO:0007669"/>
    <property type="project" value="UniProtKB-EC"/>
</dbReference>
<dbReference type="EMBL" id="JADIMA010000031">
    <property type="protein sequence ID" value="MBO8472570.1"/>
    <property type="molecule type" value="Genomic_DNA"/>
</dbReference>
<keyword evidence="15 19" id="KW-0472">Membrane</keyword>
<reference evidence="20" key="1">
    <citation type="submission" date="2020-10" db="EMBL/GenBank/DDBJ databases">
        <authorList>
            <person name="Gilroy R."/>
        </authorList>
    </citation>
    <scope>NUCLEOTIDE SEQUENCE</scope>
    <source>
        <strain evidence="20">B1-8020</strain>
    </source>
</reference>
<dbReference type="InterPro" id="IPR000374">
    <property type="entry name" value="PC_trans"/>
</dbReference>
<evidence type="ECO:0000256" key="16">
    <source>
        <dbReference type="ARBA" id="ARBA00023209"/>
    </source>
</evidence>
<feature type="transmembrane region" description="Helical" evidence="19">
    <location>
        <begin position="210"/>
        <end position="231"/>
    </location>
</feature>
<dbReference type="AlphaFoldDB" id="A0A9D9II24"/>
<evidence type="ECO:0000256" key="11">
    <source>
        <dbReference type="ARBA" id="ARBA00022692"/>
    </source>
</evidence>
<dbReference type="GO" id="GO:0005886">
    <property type="term" value="C:plasma membrane"/>
    <property type="evidence" value="ECO:0007669"/>
    <property type="project" value="UniProtKB-SubCell"/>
</dbReference>
<evidence type="ECO:0000256" key="12">
    <source>
        <dbReference type="ARBA" id="ARBA00022695"/>
    </source>
</evidence>
<keyword evidence="12 18" id="KW-0548">Nucleotidyltransferase</keyword>
<feature type="transmembrane region" description="Helical" evidence="19">
    <location>
        <begin position="187"/>
        <end position="204"/>
    </location>
</feature>
<proteinExistence type="inferred from homology"/>
<feature type="transmembrane region" description="Helical" evidence="19">
    <location>
        <begin position="145"/>
        <end position="166"/>
    </location>
</feature>
<evidence type="ECO:0000256" key="13">
    <source>
        <dbReference type="ARBA" id="ARBA00022989"/>
    </source>
</evidence>
<evidence type="ECO:0000256" key="10">
    <source>
        <dbReference type="ARBA" id="ARBA00022679"/>
    </source>
</evidence>
<reference evidence="20" key="2">
    <citation type="journal article" date="2021" name="PeerJ">
        <title>Extensive microbial diversity within the chicken gut microbiome revealed by metagenomics and culture.</title>
        <authorList>
            <person name="Gilroy R."/>
            <person name="Ravi A."/>
            <person name="Getino M."/>
            <person name="Pursley I."/>
            <person name="Horton D.L."/>
            <person name="Alikhan N.F."/>
            <person name="Baker D."/>
            <person name="Gharbi K."/>
            <person name="Hall N."/>
            <person name="Watson M."/>
            <person name="Adriaenssens E.M."/>
            <person name="Foster-Nyarko E."/>
            <person name="Jarju S."/>
            <person name="Secka A."/>
            <person name="Antonio M."/>
            <person name="Oren A."/>
            <person name="Chaudhuri R.R."/>
            <person name="La Ragione R."/>
            <person name="Hildebrand F."/>
            <person name="Pallen M.J."/>
        </authorList>
    </citation>
    <scope>NUCLEOTIDE SEQUENCE</scope>
    <source>
        <strain evidence="20">B1-8020</strain>
    </source>
</reference>
<keyword evidence="14" id="KW-0443">Lipid metabolism</keyword>
<comment type="caution">
    <text evidence="20">The sequence shown here is derived from an EMBL/GenBank/DDBJ whole genome shotgun (WGS) entry which is preliminary data.</text>
</comment>
<keyword evidence="9" id="KW-0444">Lipid biosynthesis</keyword>
<dbReference type="PROSITE" id="PS01315">
    <property type="entry name" value="CDS"/>
    <property type="match status" value="1"/>
</dbReference>
<accession>A0A9D9II24</accession>
<feature type="transmembrane region" description="Helical" evidence="19">
    <location>
        <begin position="112"/>
        <end position="133"/>
    </location>
</feature>
<dbReference type="Pfam" id="PF01148">
    <property type="entry name" value="CTP_transf_1"/>
    <property type="match status" value="1"/>
</dbReference>
<evidence type="ECO:0000256" key="15">
    <source>
        <dbReference type="ARBA" id="ARBA00023136"/>
    </source>
</evidence>
<evidence type="ECO:0000256" key="5">
    <source>
        <dbReference type="ARBA" id="ARBA00010185"/>
    </source>
</evidence>
<evidence type="ECO:0000313" key="20">
    <source>
        <dbReference type="EMBL" id="MBO8472570.1"/>
    </source>
</evidence>
<evidence type="ECO:0000256" key="18">
    <source>
        <dbReference type="RuleBase" id="RU003938"/>
    </source>
</evidence>
<keyword evidence="13 19" id="KW-1133">Transmembrane helix</keyword>
<evidence type="ECO:0000256" key="17">
    <source>
        <dbReference type="ARBA" id="ARBA00023264"/>
    </source>
</evidence>
<dbReference type="PANTHER" id="PTHR46382">
    <property type="entry name" value="PHOSPHATIDATE CYTIDYLYLTRANSFERASE"/>
    <property type="match status" value="1"/>
</dbReference>
<protein>
    <recommendedName>
        <fullName evidence="7 18">Phosphatidate cytidylyltransferase</fullName>
        <ecNumber evidence="6 18">2.7.7.41</ecNumber>
    </recommendedName>
</protein>
<sequence>MNNTLKRTITGAGIVGAIMASLIVSEYVFVPVMLFAMIVCLAEFYRMTVPGKFRAAKWLALMAAVMLFLFTYLHMSFPYYVSIKLILLAVIPLVVILIASLYIHDADDFDSVAYLFTSQVYIALPFVSMNMVVFDDFGNFNGSVLAGFFILLWASDVGAYLFGMAFGQKHGHKLFPSISPKKSWEGVWGGLFTAVIAGVALKLLDIFDFPWWAVVCLTLLIFVFSIFGDLVESKLKRHSGVKDSGNILPGHGGMLDRFDGALLAFPVATIFLIVFNFI</sequence>
<dbReference type="Proteomes" id="UP000823604">
    <property type="component" value="Unassembled WGS sequence"/>
</dbReference>
<keyword evidence="10 18" id="KW-0808">Transferase</keyword>
<feature type="transmembrane region" description="Helical" evidence="19">
    <location>
        <begin position="81"/>
        <end position="103"/>
    </location>
</feature>
<evidence type="ECO:0000256" key="14">
    <source>
        <dbReference type="ARBA" id="ARBA00023098"/>
    </source>
</evidence>
<feature type="transmembrane region" description="Helical" evidence="19">
    <location>
        <begin position="12"/>
        <end position="45"/>
    </location>
</feature>
<dbReference type="PANTHER" id="PTHR46382:SF1">
    <property type="entry name" value="PHOSPHATIDATE CYTIDYLYLTRANSFERASE"/>
    <property type="match status" value="1"/>
</dbReference>
<name>A0A9D9II24_9BACT</name>